<evidence type="ECO:0000256" key="1">
    <source>
        <dbReference type="SAM" id="Phobius"/>
    </source>
</evidence>
<comment type="caution">
    <text evidence="2">The sequence shown here is derived from an EMBL/GenBank/DDBJ whole genome shotgun (WGS) entry which is preliminary data.</text>
</comment>
<organism evidence="2 3">
    <name type="scientific">Streblomastix strix</name>
    <dbReference type="NCBI Taxonomy" id="222440"/>
    <lineage>
        <taxon>Eukaryota</taxon>
        <taxon>Metamonada</taxon>
        <taxon>Preaxostyla</taxon>
        <taxon>Oxymonadida</taxon>
        <taxon>Streblomastigidae</taxon>
        <taxon>Streblomastix</taxon>
    </lineage>
</organism>
<dbReference type="EMBL" id="SNRW01036698">
    <property type="protein sequence ID" value="KAA6354215.1"/>
    <property type="molecule type" value="Genomic_DNA"/>
</dbReference>
<sequence>MNAYLMKKNEDVRKGLSSLTKLVQRHAVGKYELEGIYSIMIPLLGLIVYILIDVIFPFPDQKTPSQESNRQRIQWKQQQWNLHI</sequence>
<evidence type="ECO:0000313" key="3">
    <source>
        <dbReference type="Proteomes" id="UP000324800"/>
    </source>
</evidence>
<keyword evidence="1" id="KW-1133">Transmembrane helix</keyword>
<gene>
    <name evidence="2" type="ORF">EZS28_050258</name>
</gene>
<name>A0A5J4T9W2_9EUKA</name>
<accession>A0A5J4T9W2</accession>
<keyword evidence="1" id="KW-0472">Membrane</keyword>
<keyword evidence="1" id="KW-0812">Transmembrane</keyword>
<dbReference type="AlphaFoldDB" id="A0A5J4T9W2"/>
<feature type="transmembrane region" description="Helical" evidence="1">
    <location>
        <begin position="35"/>
        <end position="56"/>
    </location>
</feature>
<evidence type="ECO:0000313" key="2">
    <source>
        <dbReference type="EMBL" id="KAA6354215.1"/>
    </source>
</evidence>
<reference evidence="2 3" key="1">
    <citation type="submission" date="2019-03" db="EMBL/GenBank/DDBJ databases">
        <title>Single cell metagenomics reveals metabolic interactions within the superorganism composed of flagellate Streblomastix strix and complex community of Bacteroidetes bacteria on its surface.</title>
        <authorList>
            <person name="Treitli S.C."/>
            <person name="Kolisko M."/>
            <person name="Husnik F."/>
            <person name="Keeling P."/>
            <person name="Hampl V."/>
        </authorList>
    </citation>
    <scope>NUCLEOTIDE SEQUENCE [LARGE SCALE GENOMIC DNA]</scope>
    <source>
        <strain evidence="2">ST1C</strain>
    </source>
</reference>
<protein>
    <submittedName>
        <fullName evidence="2">Uncharacterized protein</fullName>
    </submittedName>
</protein>
<proteinExistence type="predicted"/>
<dbReference type="Proteomes" id="UP000324800">
    <property type="component" value="Unassembled WGS sequence"/>
</dbReference>